<reference evidence="2" key="1">
    <citation type="journal article" date="2022" name="Int. J. Mol. Sci.">
        <title>Draft Genome of Tanacetum Coccineum: Genomic Comparison of Closely Related Tanacetum-Family Plants.</title>
        <authorList>
            <person name="Yamashiro T."/>
            <person name="Shiraishi A."/>
            <person name="Nakayama K."/>
            <person name="Satake H."/>
        </authorList>
    </citation>
    <scope>NUCLEOTIDE SEQUENCE</scope>
</reference>
<dbReference type="Proteomes" id="UP001151760">
    <property type="component" value="Unassembled WGS sequence"/>
</dbReference>
<evidence type="ECO:0008006" key="4">
    <source>
        <dbReference type="Google" id="ProtNLM"/>
    </source>
</evidence>
<feature type="compositionally biased region" description="Basic and acidic residues" evidence="1">
    <location>
        <begin position="436"/>
        <end position="455"/>
    </location>
</feature>
<feature type="compositionally biased region" description="Polar residues" evidence="1">
    <location>
        <begin position="301"/>
        <end position="316"/>
    </location>
</feature>
<evidence type="ECO:0000256" key="1">
    <source>
        <dbReference type="SAM" id="MobiDB-lite"/>
    </source>
</evidence>
<proteinExistence type="predicted"/>
<evidence type="ECO:0000313" key="3">
    <source>
        <dbReference type="Proteomes" id="UP001151760"/>
    </source>
</evidence>
<keyword evidence="3" id="KW-1185">Reference proteome</keyword>
<feature type="compositionally biased region" description="Low complexity" evidence="1">
    <location>
        <begin position="273"/>
        <end position="290"/>
    </location>
</feature>
<organism evidence="2 3">
    <name type="scientific">Tanacetum coccineum</name>
    <dbReference type="NCBI Taxonomy" id="301880"/>
    <lineage>
        <taxon>Eukaryota</taxon>
        <taxon>Viridiplantae</taxon>
        <taxon>Streptophyta</taxon>
        <taxon>Embryophyta</taxon>
        <taxon>Tracheophyta</taxon>
        <taxon>Spermatophyta</taxon>
        <taxon>Magnoliopsida</taxon>
        <taxon>eudicotyledons</taxon>
        <taxon>Gunneridae</taxon>
        <taxon>Pentapetalae</taxon>
        <taxon>asterids</taxon>
        <taxon>campanulids</taxon>
        <taxon>Asterales</taxon>
        <taxon>Asteraceae</taxon>
        <taxon>Asteroideae</taxon>
        <taxon>Anthemideae</taxon>
        <taxon>Anthemidinae</taxon>
        <taxon>Tanacetum</taxon>
    </lineage>
</organism>
<feature type="compositionally biased region" description="Basic and acidic residues" evidence="1">
    <location>
        <begin position="464"/>
        <end position="479"/>
    </location>
</feature>
<evidence type="ECO:0000313" key="2">
    <source>
        <dbReference type="EMBL" id="GJS69642.1"/>
    </source>
</evidence>
<gene>
    <name evidence="2" type="ORF">Tco_0702483</name>
</gene>
<protein>
    <recommendedName>
        <fullName evidence="4">Synaptobrevin, longin-like domain protein</fullName>
    </recommendedName>
</protein>
<accession>A0ABQ4XXX1</accession>
<feature type="region of interest" description="Disordered" evidence="1">
    <location>
        <begin position="250"/>
        <end position="326"/>
    </location>
</feature>
<dbReference type="EMBL" id="BQNB010009876">
    <property type="protein sequence ID" value="GJS69642.1"/>
    <property type="molecule type" value="Genomic_DNA"/>
</dbReference>
<sequence length="780" mass="89047">MASLKFVDQHNMVACLEKSEENTEFHQIVDFLSTCSINYALTVSPTIYASYIEQFWNTATSKTVNSVKQIHAIVNDRAVVISESSVRNDLLFDDEDGITCLTNDEIFENLALMGYEQLSTKLTFQKGSFSPQWKFLIHTILHCISSKSTAWNEFSTNLASAVICLAKGQKFNFSKLIFDGMLRNLDPKKFLMYPRFLQLFLNNQLKDLPEPFNDTYETPCHTKKVFTNMARKGVKFSGKVTPLFDSMLVPHQAPEGEGSEQPTEPQPTPSPTHPSTGDQPPVTDSSSSHDTTQDSRDSLEDTNGSEGTQVQSSHDSPLSGDHTSKKAEGGLNLEELFVLCTNLSNRVLALETSKDTQVVEILKLKDQIKKLKRKCKPSILHHRAWLKSVKMLSMKKRLGRKEYVSKQGRKNAKLEPTLEAFDDLDADDRDYMETEDVVKEGRQSNETEELNKGSGDKGGNVDAARQEDGAMKEEKAKEKGVSIKDIEYSSRPARSILTLKPLPIIDPKDKGKSVLEEPKPNNEDDYNEANTFAKIQGLYERQKRVIDDFKPMDSDDAVKDSKEAAGVLKQKTDADLEEEEQLKAFLKIVPNEEGIIDYEVLEKRFPIINRESKFYDFDRHGAECIYYRIFRFDGSSRWIKTFSDTVTRFDRLDLVELYNLAMKRFETTTPKGVDLVLWGDLRTMFDANAEDELWQNQERWNLKSWDLYENCGVYTLILEDGTEMHMLAERKYPLTKETLERMLSLRLVARTTSEDAYTQLRFIQKQINEYGSHDGGEKDL</sequence>
<comment type="caution">
    <text evidence="2">The sequence shown here is derived from an EMBL/GenBank/DDBJ whole genome shotgun (WGS) entry which is preliminary data.</text>
</comment>
<feature type="region of interest" description="Disordered" evidence="1">
    <location>
        <begin position="436"/>
        <end position="479"/>
    </location>
</feature>
<name>A0ABQ4XXX1_9ASTR</name>
<reference evidence="2" key="2">
    <citation type="submission" date="2022-01" db="EMBL/GenBank/DDBJ databases">
        <authorList>
            <person name="Yamashiro T."/>
            <person name="Shiraishi A."/>
            <person name="Satake H."/>
            <person name="Nakayama K."/>
        </authorList>
    </citation>
    <scope>NUCLEOTIDE SEQUENCE</scope>
</reference>